<name>A0AAD4SHC9_9MAGN</name>
<comment type="caution">
    <text evidence="1">The sequence shown here is derived from an EMBL/GenBank/DDBJ whole genome shotgun (WGS) entry which is preliminary data.</text>
</comment>
<dbReference type="AlphaFoldDB" id="A0AAD4SHC9"/>
<evidence type="ECO:0000313" key="1">
    <source>
        <dbReference type="EMBL" id="KAI3905821.1"/>
    </source>
</evidence>
<dbReference type="Proteomes" id="UP001202328">
    <property type="component" value="Unassembled WGS sequence"/>
</dbReference>
<accession>A0AAD4SHC9</accession>
<organism evidence="1 2">
    <name type="scientific">Papaver atlanticum</name>
    <dbReference type="NCBI Taxonomy" id="357466"/>
    <lineage>
        <taxon>Eukaryota</taxon>
        <taxon>Viridiplantae</taxon>
        <taxon>Streptophyta</taxon>
        <taxon>Embryophyta</taxon>
        <taxon>Tracheophyta</taxon>
        <taxon>Spermatophyta</taxon>
        <taxon>Magnoliopsida</taxon>
        <taxon>Ranunculales</taxon>
        <taxon>Papaveraceae</taxon>
        <taxon>Papaveroideae</taxon>
        <taxon>Papaver</taxon>
    </lineage>
</organism>
<keyword evidence="2" id="KW-1185">Reference proteome</keyword>
<evidence type="ECO:0000313" key="2">
    <source>
        <dbReference type="Proteomes" id="UP001202328"/>
    </source>
</evidence>
<reference evidence="1" key="1">
    <citation type="submission" date="2022-04" db="EMBL/GenBank/DDBJ databases">
        <title>A functionally conserved STORR gene fusion in Papaver species that diverged 16.8 million years ago.</title>
        <authorList>
            <person name="Catania T."/>
        </authorList>
    </citation>
    <scope>NUCLEOTIDE SEQUENCE</scope>
    <source>
        <strain evidence="1">S-188037</strain>
    </source>
</reference>
<sequence>ITTFGTSREISLVGILHRAQGCVVLDRYGFTAKKQTRLSAICEVVPKKKVDSAAHCKLGYSDLHLSLRIFFKKHVNLKTCIGANSRFFFF</sequence>
<gene>
    <name evidence="1" type="ORF">MKW98_006455</name>
</gene>
<proteinExistence type="predicted"/>
<dbReference type="EMBL" id="JAJJMB010010911">
    <property type="protein sequence ID" value="KAI3905821.1"/>
    <property type="molecule type" value="Genomic_DNA"/>
</dbReference>
<feature type="non-terminal residue" evidence="1">
    <location>
        <position position="90"/>
    </location>
</feature>
<protein>
    <submittedName>
        <fullName evidence="1">Uncharacterized protein</fullName>
    </submittedName>
</protein>